<dbReference type="Proteomes" id="UP001152797">
    <property type="component" value="Unassembled WGS sequence"/>
</dbReference>
<evidence type="ECO:0000256" key="1">
    <source>
        <dbReference type="SAM" id="MobiDB-lite"/>
    </source>
</evidence>
<feature type="region of interest" description="Disordered" evidence="1">
    <location>
        <begin position="1"/>
        <end position="23"/>
    </location>
</feature>
<evidence type="ECO:0000313" key="2">
    <source>
        <dbReference type="EMBL" id="CAI3974012.1"/>
    </source>
</evidence>
<dbReference type="EMBL" id="CAMXCT030000113">
    <property type="protein sequence ID" value="CAL4761324.1"/>
    <property type="molecule type" value="Genomic_DNA"/>
</dbReference>
<dbReference type="EMBL" id="CAMXCT010000113">
    <property type="protein sequence ID" value="CAI3974012.1"/>
    <property type="molecule type" value="Genomic_DNA"/>
</dbReference>
<gene>
    <name evidence="2" type="ORF">C1SCF055_LOCUS2452</name>
</gene>
<reference evidence="3 4" key="2">
    <citation type="submission" date="2024-05" db="EMBL/GenBank/DDBJ databases">
        <authorList>
            <person name="Chen Y."/>
            <person name="Shah S."/>
            <person name="Dougan E. K."/>
            <person name="Thang M."/>
            <person name="Chan C."/>
        </authorList>
    </citation>
    <scope>NUCLEOTIDE SEQUENCE [LARGE SCALE GENOMIC DNA]</scope>
</reference>
<protein>
    <submittedName>
        <fullName evidence="2">Uncharacterized protein</fullName>
    </submittedName>
</protein>
<evidence type="ECO:0000313" key="3">
    <source>
        <dbReference type="EMBL" id="CAL4761324.1"/>
    </source>
</evidence>
<comment type="caution">
    <text evidence="2">The sequence shown here is derived from an EMBL/GenBank/DDBJ whole genome shotgun (WGS) entry which is preliminary data.</text>
</comment>
<keyword evidence="4" id="KW-1185">Reference proteome</keyword>
<proteinExistence type="predicted"/>
<evidence type="ECO:0000313" key="4">
    <source>
        <dbReference type="Proteomes" id="UP001152797"/>
    </source>
</evidence>
<sequence length="112" mass="12353">MTCETSVPGLEEARAPQNIASPHRQARASDLVKAEDAWRQISVGSLVEYSREGLPSLRAEVIAKEEGTCDLWWPGPSGPECPRFQVKRNADASYVIESYAHLLRTPALSVFV</sequence>
<accession>A0A9P1BIG3</accession>
<dbReference type="EMBL" id="CAMXCT020000113">
    <property type="protein sequence ID" value="CAL1127387.1"/>
    <property type="molecule type" value="Genomic_DNA"/>
</dbReference>
<name>A0A9P1BIG3_9DINO</name>
<dbReference type="AlphaFoldDB" id="A0A9P1BIG3"/>
<reference evidence="2" key="1">
    <citation type="submission" date="2022-10" db="EMBL/GenBank/DDBJ databases">
        <authorList>
            <person name="Chen Y."/>
            <person name="Dougan E. K."/>
            <person name="Chan C."/>
            <person name="Rhodes N."/>
            <person name="Thang M."/>
        </authorList>
    </citation>
    <scope>NUCLEOTIDE SEQUENCE</scope>
</reference>
<organism evidence="2">
    <name type="scientific">Cladocopium goreaui</name>
    <dbReference type="NCBI Taxonomy" id="2562237"/>
    <lineage>
        <taxon>Eukaryota</taxon>
        <taxon>Sar</taxon>
        <taxon>Alveolata</taxon>
        <taxon>Dinophyceae</taxon>
        <taxon>Suessiales</taxon>
        <taxon>Symbiodiniaceae</taxon>
        <taxon>Cladocopium</taxon>
    </lineage>
</organism>